<evidence type="ECO:0000313" key="2">
    <source>
        <dbReference type="Proteomes" id="UP000256710"/>
    </source>
</evidence>
<evidence type="ECO:0000313" key="1">
    <source>
        <dbReference type="EMBL" id="SOZ36783.1"/>
    </source>
</evidence>
<protein>
    <recommendedName>
        <fullName evidence="3">Transposase</fullName>
    </recommendedName>
</protein>
<comment type="caution">
    <text evidence="1">The sequence shown here is derived from an EMBL/GenBank/DDBJ whole genome shotgun (WGS) entry which is preliminary data.</text>
</comment>
<evidence type="ECO:0008006" key="3">
    <source>
        <dbReference type="Google" id="ProtNLM"/>
    </source>
</evidence>
<sequence length="85" mass="9058">MGICSQEFCPAACRAFFFVVLTGVADISLRPARNPLRELPIARPMHSPAETGQASAGAGQPAIPRARRGLFAKCLTPILKSFSCL</sequence>
<dbReference type="EMBL" id="OFTC01000028">
    <property type="protein sequence ID" value="SOZ36783.1"/>
    <property type="molecule type" value="Genomic_DNA"/>
</dbReference>
<dbReference type="Proteomes" id="UP000256710">
    <property type="component" value="Unassembled WGS sequence"/>
</dbReference>
<reference evidence="1 2" key="1">
    <citation type="submission" date="2018-01" db="EMBL/GenBank/DDBJ databases">
        <authorList>
            <person name="Clerissi C."/>
        </authorList>
    </citation>
    <scope>NUCLEOTIDE SEQUENCE [LARGE SCALE GENOMIC DNA]</scope>
    <source>
        <strain evidence="1">Cupriavidus taiwanensis STM 6082</strain>
    </source>
</reference>
<accession>A0ABY1V3G2</accession>
<gene>
    <name evidence="1" type="ORF">CBM2605_A60027</name>
</gene>
<proteinExistence type="predicted"/>
<name>A0ABY1V3G2_9BURK</name>
<keyword evidence="2" id="KW-1185">Reference proteome</keyword>
<organism evidence="1 2">
    <name type="scientific">Cupriavidus neocaledonicus</name>
    <dbReference type="NCBI Taxonomy" id="1040979"/>
    <lineage>
        <taxon>Bacteria</taxon>
        <taxon>Pseudomonadati</taxon>
        <taxon>Pseudomonadota</taxon>
        <taxon>Betaproteobacteria</taxon>
        <taxon>Burkholderiales</taxon>
        <taxon>Burkholderiaceae</taxon>
        <taxon>Cupriavidus</taxon>
    </lineage>
</organism>